<accession>A0A9K3J9P1</accession>
<reference evidence="1" key="2">
    <citation type="submission" date="2020-06" db="EMBL/GenBank/DDBJ databases">
        <title>Helianthus annuus Genome sequencing and assembly Release 2.</title>
        <authorList>
            <person name="Gouzy J."/>
            <person name="Langlade N."/>
            <person name="Munos S."/>
        </authorList>
    </citation>
    <scope>NUCLEOTIDE SEQUENCE</scope>
    <source>
        <tissue evidence="1">Leaves</tissue>
    </source>
</reference>
<dbReference type="Gramene" id="mRNA:HanXRQr2_Chr04g0180711">
    <property type="protein sequence ID" value="mRNA:HanXRQr2_Chr04g0180711"/>
    <property type="gene ID" value="HanXRQr2_Chr04g0180711"/>
</dbReference>
<name>A0A9K3J9P1_HELAN</name>
<dbReference type="AlphaFoldDB" id="A0A9K3J9P1"/>
<organism evidence="1 2">
    <name type="scientific">Helianthus annuus</name>
    <name type="common">Common sunflower</name>
    <dbReference type="NCBI Taxonomy" id="4232"/>
    <lineage>
        <taxon>Eukaryota</taxon>
        <taxon>Viridiplantae</taxon>
        <taxon>Streptophyta</taxon>
        <taxon>Embryophyta</taxon>
        <taxon>Tracheophyta</taxon>
        <taxon>Spermatophyta</taxon>
        <taxon>Magnoliopsida</taxon>
        <taxon>eudicotyledons</taxon>
        <taxon>Gunneridae</taxon>
        <taxon>Pentapetalae</taxon>
        <taxon>asterids</taxon>
        <taxon>campanulids</taxon>
        <taxon>Asterales</taxon>
        <taxon>Asteraceae</taxon>
        <taxon>Asteroideae</taxon>
        <taxon>Heliantheae alliance</taxon>
        <taxon>Heliantheae</taxon>
        <taxon>Helianthus</taxon>
    </lineage>
</organism>
<evidence type="ECO:0000313" key="1">
    <source>
        <dbReference type="EMBL" id="KAF5811376.1"/>
    </source>
</evidence>
<protein>
    <submittedName>
        <fullName evidence="1">Uncharacterized protein</fullName>
    </submittedName>
</protein>
<evidence type="ECO:0000313" key="2">
    <source>
        <dbReference type="Proteomes" id="UP000215914"/>
    </source>
</evidence>
<reference evidence="1" key="1">
    <citation type="journal article" date="2017" name="Nature">
        <title>The sunflower genome provides insights into oil metabolism, flowering and Asterid evolution.</title>
        <authorList>
            <person name="Badouin H."/>
            <person name="Gouzy J."/>
            <person name="Grassa C.J."/>
            <person name="Murat F."/>
            <person name="Staton S.E."/>
            <person name="Cottret L."/>
            <person name="Lelandais-Briere C."/>
            <person name="Owens G.L."/>
            <person name="Carrere S."/>
            <person name="Mayjonade B."/>
            <person name="Legrand L."/>
            <person name="Gill N."/>
            <person name="Kane N.C."/>
            <person name="Bowers J.E."/>
            <person name="Hubner S."/>
            <person name="Bellec A."/>
            <person name="Berard A."/>
            <person name="Berges H."/>
            <person name="Blanchet N."/>
            <person name="Boniface M.C."/>
            <person name="Brunel D."/>
            <person name="Catrice O."/>
            <person name="Chaidir N."/>
            <person name="Claudel C."/>
            <person name="Donnadieu C."/>
            <person name="Faraut T."/>
            <person name="Fievet G."/>
            <person name="Helmstetter N."/>
            <person name="King M."/>
            <person name="Knapp S.J."/>
            <person name="Lai Z."/>
            <person name="Le Paslier M.C."/>
            <person name="Lippi Y."/>
            <person name="Lorenzon L."/>
            <person name="Mandel J.R."/>
            <person name="Marage G."/>
            <person name="Marchand G."/>
            <person name="Marquand E."/>
            <person name="Bret-Mestries E."/>
            <person name="Morien E."/>
            <person name="Nambeesan S."/>
            <person name="Nguyen T."/>
            <person name="Pegot-Espagnet P."/>
            <person name="Pouilly N."/>
            <person name="Raftis F."/>
            <person name="Sallet E."/>
            <person name="Schiex T."/>
            <person name="Thomas J."/>
            <person name="Vandecasteele C."/>
            <person name="Vares D."/>
            <person name="Vear F."/>
            <person name="Vautrin S."/>
            <person name="Crespi M."/>
            <person name="Mangin B."/>
            <person name="Burke J.M."/>
            <person name="Salse J."/>
            <person name="Munos S."/>
            <person name="Vincourt P."/>
            <person name="Rieseberg L.H."/>
            <person name="Langlade N.B."/>
        </authorList>
    </citation>
    <scope>NUCLEOTIDE SEQUENCE</scope>
    <source>
        <tissue evidence="1">Leaves</tissue>
    </source>
</reference>
<proteinExistence type="predicted"/>
<comment type="caution">
    <text evidence="1">The sequence shown here is derived from an EMBL/GenBank/DDBJ whole genome shotgun (WGS) entry which is preliminary data.</text>
</comment>
<gene>
    <name evidence="1" type="ORF">HanXRQr2_Chr04g0180711</name>
</gene>
<dbReference type="EMBL" id="MNCJ02000319">
    <property type="protein sequence ID" value="KAF5811376.1"/>
    <property type="molecule type" value="Genomic_DNA"/>
</dbReference>
<dbReference type="Proteomes" id="UP000215914">
    <property type="component" value="Unassembled WGS sequence"/>
</dbReference>
<keyword evidence="2" id="KW-1185">Reference proteome</keyword>
<sequence length="92" mass="10879">MLKQLVVSGYSLWWSNTSWDKKLPFARADWWSFICGHSRVRGVDILKVRLLFLRRFIFNFGQLLLVLEMEHRLSQSQAEICLLGFNQIHLAV</sequence>